<dbReference type="SUPFAM" id="SSF48371">
    <property type="entry name" value="ARM repeat"/>
    <property type="match status" value="1"/>
</dbReference>
<dbReference type="GO" id="GO:0005634">
    <property type="term" value="C:nucleus"/>
    <property type="evidence" value="ECO:0007669"/>
    <property type="project" value="UniProtKB-SubCell"/>
</dbReference>
<comment type="subcellular location">
    <subcellularLocation>
        <location evidence="1">Nucleus</location>
    </subcellularLocation>
</comment>
<accession>A0AA38Z7Y5</accession>
<dbReference type="InterPro" id="IPR001912">
    <property type="entry name" value="Ribosomal_uS4_N"/>
</dbReference>
<dbReference type="Gene3D" id="3.10.290.10">
    <property type="entry name" value="RNA-binding S4 domain"/>
    <property type="match status" value="1"/>
</dbReference>
<evidence type="ECO:0000259" key="11">
    <source>
        <dbReference type="SMART" id="SM01390"/>
    </source>
</evidence>
<evidence type="ECO:0000313" key="13">
    <source>
        <dbReference type="Proteomes" id="UP001168098"/>
    </source>
</evidence>
<evidence type="ECO:0000256" key="7">
    <source>
        <dbReference type="ARBA" id="ARBA00023242"/>
    </source>
</evidence>
<organism evidence="12 13">
    <name type="scientific">Vitis rotundifolia</name>
    <name type="common">Muscadine grape</name>
    <dbReference type="NCBI Taxonomy" id="103349"/>
    <lineage>
        <taxon>Eukaryota</taxon>
        <taxon>Viridiplantae</taxon>
        <taxon>Streptophyta</taxon>
        <taxon>Embryophyta</taxon>
        <taxon>Tracheophyta</taxon>
        <taxon>Spermatophyta</taxon>
        <taxon>Magnoliopsida</taxon>
        <taxon>eudicotyledons</taxon>
        <taxon>Gunneridae</taxon>
        <taxon>Pentapetalae</taxon>
        <taxon>rosids</taxon>
        <taxon>Vitales</taxon>
        <taxon>Vitaceae</taxon>
        <taxon>Viteae</taxon>
        <taxon>Vitis</taxon>
    </lineage>
</organism>
<dbReference type="GO" id="GO:0006364">
    <property type="term" value="P:rRNA processing"/>
    <property type="evidence" value="ECO:0007669"/>
    <property type="project" value="TreeGrafter"/>
</dbReference>
<dbReference type="Pfam" id="PF08167">
    <property type="entry name" value="RIX1"/>
    <property type="match status" value="1"/>
</dbReference>
<comment type="similarity">
    <text evidence="3">Belongs to the RIX1/PELP1 family.</text>
</comment>
<dbReference type="GO" id="GO:0003735">
    <property type="term" value="F:structural constituent of ribosome"/>
    <property type="evidence" value="ECO:0007669"/>
    <property type="project" value="InterPro"/>
</dbReference>
<dbReference type="CDD" id="cd00165">
    <property type="entry name" value="S4"/>
    <property type="match status" value="1"/>
</dbReference>
<feature type="domain" description="Small ribosomal subunit protein uS4 N-terminal" evidence="11">
    <location>
        <begin position="835"/>
        <end position="935"/>
    </location>
</feature>
<dbReference type="InterPro" id="IPR011989">
    <property type="entry name" value="ARM-like"/>
</dbReference>
<dbReference type="InterPro" id="IPR036986">
    <property type="entry name" value="S4_RNA-bd_sf"/>
</dbReference>
<evidence type="ECO:0000313" key="12">
    <source>
        <dbReference type="EMBL" id="KAJ9683668.1"/>
    </source>
</evidence>
<evidence type="ECO:0000256" key="5">
    <source>
        <dbReference type="ARBA" id="ARBA00022884"/>
    </source>
</evidence>
<keyword evidence="4" id="KW-0699">rRNA-binding</keyword>
<dbReference type="GO" id="GO:0019843">
    <property type="term" value="F:rRNA binding"/>
    <property type="evidence" value="ECO:0007669"/>
    <property type="project" value="UniProtKB-KW"/>
</dbReference>
<comment type="caution">
    <text evidence="12">The sequence shown here is derived from an EMBL/GenBank/DDBJ whole genome shotgun (WGS) entry which is preliminary data.</text>
</comment>
<dbReference type="Proteomes" id="UP001168098">
    <property type="component" value="Unassembled WGS sequence"/>
</dbReference>
<dbReference type="InterPro" id="IPR002942">
    <property type="entry name" value="S4_RNA-bd"/>
</dbReference>
<evidence type="ECO:0000256" key="8">
    <source>
        <dbReference type="ARBA" id="ARBA00023274"/>
    </source>
</evidence>
<feature type="compositionally biased region" description="Basic and acidic residues" evidence="10">
    <location>
        <begin position="1008"/>
        <end position="1028"/>
    </location>
</feature>
<reference evidence="12 13" key="1">
    <citation type="journal article" date="2023" name="BMC Biotechnol.">
        <title>Vitis rotundifolia cv Carlos genome sequencing.</title>
        <authorList>
            <person name="Huff M."/>
            <person name="Hulse-Kemp A."/>
            <person name="Scheffler B."/>
            <person name="Youngblood R."/>
            <person name="Simpson S."/>
            <person name="Babiker E."/>
            <person name="Staton M."/>
        </authorList>
    </citation>
    <scope>NUCLEOTIDE SEQUENCE [LARGE SCALE GENOMIC DNA]</scope>
    <source>
        <tissue evidence="12">Leaf</tissue>
    </source>
</reference>
<evidence type="ECO:0000256" key="10">
    <source>
        <dbReference type="SAM" id="MobiDB-lite"/>
    </source>
</evidence>
<dbReference type="InterPro" id="IPR016024">
    <property type="entry name" value="ARM-type_fold"/>
</dbReference>
<keyword evidence="8 9" id="KW-0687">Ribonucleoprotein</keyword>
<dbReference type="Pfam" id="PF01479">
    <property type="entry name" value="S4"/>
    <property type="match status" value="1"/>
</dbReference>
<dbReference type="GO" id="GO:0006412">
    <property type="term" value="P:translation"/>
    <property type="evidence" value="ECO:0007669"/>
    <property type="project" value="InterPro"/>
</dbReference>
<dbReference type="GO" id="GO:0015935">
    <property type="term" value="C:small ribosomal subunit"/>
    <property type="evidence" value="ECO:0007669"/>
    <property type="project" value="InterPro"/>
</dbReference>
<dbReference type="PROSITE" id="PS00632">
    <property type="entry name" value="RIBOSOMAL_S4"/>
    <property type="match status" value="1"/>
</dbReference>
<dbReference type="PANTHER" id="PTHR34105">
    <property type="entry name" value="PROLINE-, GLUTAMIC ACID- AND LEUCINE-RICH PROTEIN 1"/>
    <property type="match status" value="1"/>
</dbReference>
<evidence type="ECO:0000256" key="6">
    <source>
        <dbReference type="ARBA" id="ARBA00022980"/>
    </source>
</evidence>
<evidence type="ECO:0000256" key="1">
    <source>
        <dbReference type="ARBA" id="ARBA00004123"/>
    </source>
</evidence>
<proteinExistence type="inferred from homology"/>
<keyword evidence="6 9" id="KW-0689">Ribosomal protein</keyword>
<dbReference type="SUPFAM" id="SSF55174">
    <property type="entry name" value="Alpha-L RNA-binding motif"/>
    <property type="match status" value="1"/>
</dbReference>
<name>A0AA38Z7Y5_VITRO</name>
<dbReference type="SMART" id="SM01390">
    <property type="entry name" value="Ribosomal_S4"/>
    <property type="match status" value="1"/>
</dbReference>
<dbReference type="Pfam" id="PF00163">
    <property type="entry name" value="Ribosomal_S4"/>
    <property type="match status" value="1"/>
</dbReference>
<evidence type="ECO:0000256" key="9">
    <source>
        <dbReference type="RuleBase" id="RU003699"/>
    </source>
</evidence>
<evidence type="ECO:0000256" key="3">
    <source>
        <dbReference type="ARBA" id="ARBA00010511"/>
    </source>
</evidence>
<dbReference type="AlphaFoldDB" id="A0AA38Z7Y5"/>
<dbReference type="Gene3D" id="1.25.10.10">
    <property type="entry name" value="Leucine-rich Repeat Variant"/>
    <property type="match status" value="1"/>
</dbReference>
<protein>
    <recommendedName>
        <fullName evidence="11">Small ribosomal subunit protein uS4 N-terminal domain-containing protein</fullName>
    </recommendedName>
</protein>
<keyword evidence="7" id="KW-0539">Nucleus</keyword>
<comment type="similarity">
    <text evidence="2 9">Belongs to the universal ribosomal protein uS4 family.</text>
</comment>
<dbReference type="InterPro" id="IPR005710">
    <property type="entry name" value="Ribosomal_uS4_euk/arc"/>
</dbReference>
<gene>
    <name evidence="12" type="ORF">PVL29_019301</name>
</gene>
<dbReference type="InterPro" id="IPR018079">
    <property type="entry name" value="Ribosomal_uS4_CS"/>
</dbReference>
<dbReference type="NCBIfam" id="TIGR01018">
    <property type="entry name" value="uS4_arch"/>
    <property type="match status" value="1"/>
</dbReference>
<dbReference type="PANTHER" id="PTHR34105:SF1">
    <property type="entry name" value="PROLINE-, GLUTAMIC ACID- AND LEUCINE-RICH PROTEIN 1"/>
    <property type="match status" value="1"/>
</dbReference>
<evidence type="ECO:0000256" key="4">
    <source>
        <dbReference type="ARBA" id="ARBA00022730"/>
    </source>
</evidence>
<feature type="region of interest" description="Disordered" evidence="10">
    <location>
        <begin position="1005"/>
        <end position="1028"/>
    </location>
</feature>
<keyword evidence="13" id="KW-1185">Reference proteome</keyword>
<dbReference type="EMBL" id="JARBHA010000014">
    <property type="protein sequence ID" value="KAJ9683668.1"/>
    <property type="molecule type" value="Genomic_DNA"/>
</dbReference>
<evidence type="ECO:0000256" key="2">
    <source>
        <dbReference type="ARBA" id="ARBA00007465"/>
    </source>
</evidence>
<dbReference type="InterPro" id="IPR012583">
    <property type="entry name" value="RIX1_N"/>
</dbReference>
<keyword evidence="5" id="KW-0694">RNA-binding</keyword>
<sequence length="1028" mass="115370">MGHIKNMYDIRLKPRLLRSLVKDYLPEEFRHPIPSPHELSYLVETLKTFRLLSEAFPEECSSDVVENWTAAVDEWIERLLILVTCEMPDKCWVGVSLLGLTCQECSSSRFLSSYSFWLDDLIPLLDPSSEAQTLKVVCCISISDLFTRLGGYSNAKKDGTSYAAKLVQPVLKLLNEDTSEAVLEAAATLLCTILTFFPSSVDCDYEIAETSVVSQIMSWRSNLNVLRRCAQCLSLLPKSRGDEESWLLMIQKILASINYNLNDAFLGLEEGKDIPTPLGEQEMSREAFYLARRRSKQLLHIIPTLMLSCCMMLVNPYPAQASVPINSLLALVERVLKVDGSLSQSPLPSTAAMQQEFICSELPALHLASLDLLEAIIRGVRSQLLPHAAEIIGLLKEYFKRCVLPGLRVKIYMIVRIFLLTQGIGVALHIGEEVISNAFIDLDVIGYGSGAESSSARSKITTEALPQLSCKKRKRVDVTRNLEEHPEGVGLEVQVPENNSTSPTPLKIAALEALETLLTVGGVMRSNCLQSNIELLLINVATNAFDGELDNEENKVFAAMFQWNSVDLQIAALRALLACLLLPIRLRPCHLAKGLELFRKGKRERETRLAEFCAHALLALENRGQTGFFSITEIAYAEPSSHGEGFNHNFSENVHTGGQEGNILPLSTPQSSDIPDSGENPCDNWLGNDNIIKVPPTHPDENTGNAGEFSETNIQQAAEDLLAENIPRDGLLGEIPGESNQEQALIIEMESGKSKDVIVLEPHQYPNPISIKGVKEVSQDADRSLETIPVEAEGGMTRPDNDASLDYIPEVEEENPDSCVQAEADGTMVHVSFYRNYGKTFKKPRRPYEKERLDAELKLVGEYGLRCKRELWRVQYVLSRIRNNARMLLTLDEKNPRRIFEGEALLRRMNRYGLLDESQNKLDYVLALTVENFLERRLQTLVFKSGMAKSIHHARVLIRQRHIRKSFWACGLSGWETGGQHTLILGEDGLSEAYRFLPHKSPWRWSPRKSEAKEPEGRCQEGCRWRRR</sequence>